<feature type="compositionally biased region" description="Acidic residues" evidence="3">
    <location>
        <begin position="643"/>
        <end position="683"/>
    </location>
</feature>
<protein>
    <submittedName>
        <fullName evidence="4">SPT2 chromatin protein</fullName>
    </submittedName>
</protein>
<dbReference type="Pfam" id="PF08243">
    <property type="entry name" value="SPT2"/>
    <property type="match status" value="1"/>
</dbReference>
<keyword evidence="2" id="KW-0175">Coiled coil</keyword>
<dbReference type="HOGENOM" id="CLU_403098_0_0_1"/>
<accession>I7M2V8</accession>
<feature type="compositionally biased region" description="Low complexity" evidence="3">
    <location>
        <begin position="212"/>
        <end position="236"/>
    </location>
</feature>
<feature type="region of interest" description="Disordered" evidence="3">
    <location>
        <begin position="637"/>
        <end position="683"/>
    </location>
</feature>
<feature type="compositionally biased region" description="Polar residues" evidence="3">
    <location>
        <begin position="1"/>
        <end position="16"/>
    </location>
</feature>
<feature type="region of interest" description="Disordered" evidence="3">
    <location>
        <begin position="64"/>
        <end position="332"/>
    </location>
</feature>
<feature type="compositionally biased region" description="Polar residues" evidence="3">
    <location>
        <begin position="242"/>
        <end position="276"/>
    </location>
</feature>
<feature type="compositionally biased region" description="Low complexity" evidence="3">
    <location>
        <begin position="113"/>
        <end position="130"/>
    </location>
</feature>
<evidence type="ECO:0000256" key="1">
    <source>
        <dbReference type="ARBA" id="ARBA00006461"/>
    </source>
</evidence>
<evidence type="ECO:0000313" key="5">
    <source>
        <dbReference type="Proteomes" id="UP000009168"/>
    </source>
</evidence>
<feature type="compositionally biased region" description="Low complexity" evidence="3">
    <location>
        <begin position="277"/>
        <end position="319"/>
    </location>
</feature>
<name>I7M2V8_TETTS</name>
<feature type="region of interest" description="Disordered" evidence="3">
    <location>
        <begin position="1"/>
        <end position="23"/>
    </location>
</feature>
<dbReference type="InterPro" id="IPR013256">
    <property type="entry name" value="Chromatin_SPT2"/>
</dbReference>
<dbReference type="InParanoid" id="I7M2V8"/>
<gene>
    <name evidence="4" type="ORF">TTHERM_00150040</name>
</gene>
<evidence type="ECO:0000256" key="2">
    <source>
        <dbReference type="ARBA" id="ARBA00023054"/>
    </source>
</evidence>
<feature type="region of interest" description="Disordered" evidence="3">
    <location>
        <begin position="513"/>
        <end position="547"/>
    </location>
</feature>
<reference evidence="5" key="1">
    <citation type="journal article" date="2006" name="PLoS Biol.">
        <title>Macronuclear genome sequence of the ciliate Tetrahymena thermophila, a model eukaryote.</title>
        <authorList>
            <person name="Eisen J.A."/>
            <person name="Coyne R.S."/>
            <person name="Wu M."/>
            <person name="Wu D."/>
            <person name="Thiagarajan M."/>
            <person name="Wortman J.R."/>
            <person name="Badger J.H."/>
            <person name="Ren Q."/>
            <person name="Amedeo P."/>
            <person name="Jones K.M."/>
            <person name="Tallon L.J."/>
            <person name="Delcher A.L."/>
            <person name="Salzberg S.L."/>
            <person name="Silva J.C."/>
            <person name="Haas B.J."/>
            <person name="Majoros W.H."/>
            <person name="Farzad M."/>
            <person name="Carlton J.M."/>
            <person name="Smith R.K. Jr."/>
            <person name="Garg J."/>
            <person name="Pearlman R.E."/>
            <person name="Karrer K.M."/>
            <person name="Sun L."/>
            <person name="Manning G."/>
            <person name="Elde N.C."/>
            <person name="Turkewitz A.P."/>
            <person name="Asai D.J."/>
            <person name="Wilkes D.E."/>
            <person name="Wang Y."/>
            <person name="Cai H."/>
            <person name="Collins K."/>
            <person name="Stewart B.A."/>
            <person name="Lee S.R."/>
            <person name="Wilamowska K."/>
            <person name="Weinberg Z."/>
            <person name="Ruzzo W.L."/>
            <person name="Wloga D."/>
            <person name="Gaertig J."/>
            <person name="Frankel J."/>
            <person name="Tsao C.-C."/>
            <person name="Gorovsky M.A."/>
            <person name="Keeling P.J."/>
            <person name="Waller R.F."/>
            <person name="Patron N.J."/>
            <person name="Cherry J.M."/>
            <person name="Stover N.A."/>
            <person name="Krieger C.J."/>
            <person name="del Toro C."/>
            <person name="Ryder H.F."/>
            <person name="Williamson S.C."/>
            <person name="Barbeau R.A."/>
            <person name="Hamilton E.P."/>
            <person name="Orias E."/>
        </authorList>
    </citation>
    <scope>NUCLEOTIDE SEQUENCE [LARGE SCALE GENOMIC DNA]</scope>
    <source>
        <strain evidence="5">SB210</strain>
    </source>
</reference>
<proteinExistence type="inferred from homology"/>
<dbReference type="AlphaFoldDB" id="I7M2V8"/>
<comment type="similarity">
    <text evidence="1">Belongs to the SPT2 family.</text>
</comment>
<feature type="compositionally biased region" description="Polar residues" evidence="3">
    <location>
        <begin position="158"/>
        <end position="167"/>
    </location>
</feature>
<dbReference type="EMBL" id="GG662603">
    <property type="protein sequence ID" value="EAS01393.1"/>
    <property type="molecule type" value="Genomic_DNA"/>
</dbReference>
<dbReference type="KEGG" id="tet:TTHERM_00150040"/>
<feature type="region of interest" description="Disordered" evidence="3">
    <location>
        <begin position="421"/>
        <end position="460"/>
    </location>
</feature>
<feature type="compositionally biased region" description="Basic and acidic residues" evidence="3">
    <location>
        <begin position="519"/>
        <end position="535"/>
    </location>
</feature>
<dbReference type="OMA" id="PNGQNAV"/>
<feature type="compositionally biased region" description="Low complexity" evidence="3">
    <location>
        <begin position="168"/>
        <end position="179"/>
    </location>
</feature>
<dbReference type="Proteomes" id="UP000009168">
    <property type="component" value="Unassembled WGS sequence"/>
</dbReference>
<feature type="compositionally biased region" description="Basic and acidic residues" evidence="3">
    <location>
        <begin position="68"/>
        <end position="86"/>
    </location>
</feature>
<organism evidence="4 5">
    <name type="scientific">Tetrahymena thermophila (strain SB210)</name>
    <dbReference type="NCBI Taxonomy" id="312017"/>
    <lineage>
        <taxon>Eukaryota</taxon>
        <taxon>Sar</taxon>
        <taxon>Alveolata</taxon>
        <taxon>Ciliophora</taxon>
        <taxon>Intramacronucleata</taxon>
        <taxon>Oligohymenophorea</taxon>
        <taxon>Hymenostomatida</taxon>
        <taxon>Tetrahymenina</taxon>
        <taxon>Tetrahymenidae</taxon>
        <taxon>Tetrahymena</taxon>
    </lineage>
</organism>
<evidence type="ECO:0000256" key="3">
    <source>
        <dbReference type="SAM" id="MobiDB-lite"/>
    </source>
</evidence>
<feature type="compositionally biased region" description="Polar residues" evidence="3">
    <location>
        <begin position="132"/>
        <end position="149"/>
    </location>
</feature>
<evidence type="ECO:0000313" key="4">
    <source>
        <dbReference type="EMBL" id="EAS01393.1"/>
    </source>
</evidence>
<dbReference type="RefSeq" id="XP_001021639.1">
    <property type="nucleotide sequence ID" value="XM_001021639.3"/>
</dbReference>
<keyword evidence="5" id="KW-1185">Reference proteome</keyword>
<sequence length="683" mass="78906">MNQLSFLLSGQDSEQFNGGEGPAQQIKIETKPSSQTKDLYAHQDQTTALLSKYSVLDTASQLQQIDSTEMKKIKDQIERKKKQTSDKDDDDDFDVGPIIKRKVDNDVAVNLKSTSSSSISNQPSQNSISSKAALQSSVPTSQNLAQQKVNKLDEKVSQKNATNSQRDQALNQQAKKAQNGSSEKPKVNPSQSESNLRKPQPNPKVPPTSASQANARTQQIQNQQNKQSTTQNNATQRMQAPPQKNSMQSQQKVTQNKATPLVNQKTQSIPAQKQASQLQKGTNQQNQQNPQKSIAQNQQQRPINNQQQQQQRQQPNNIQKRPVDKPNGQNAVSKQNMQNKMNANQKQQQPQTQKPGLNQQQNIINQQKLAFQKLPPEKQLQQLQNSKLKLEKNPKKTPQDIQKIEKLNVYIQKLQKIIQQRQNKAATNKNQNNRTQQQNRQATNGSQKPQNQQQRQNQLSQLTTKEKVKIFIDKLNAFKKAKSLTPEQVKQKERIIKYLQDIKKKSLQQKQLMQSKLSQEQKQKEEQRRIQEQRQKQMRKNQQAQRDYDYEDEYDLDDSFIADDGDEFDQELQQDLYKIIKKDKIQKLAQKNDKIKIEESNIYQIKREEKISDRIGRIEDAKEQELIKKEKMELKKKKGLTIDSDDDDDIDQEDEDEEEEEEEQMSYDENDSFIVYGDDEEVE</sequence>
<dbReference type="GeneID" id="7826062"/>